<dbReference type="Pfam" id="PF00005">
    <property type="entry name" value="ABC_tran"/>
    <property type="match status" value="1"/>
</dbReference>
<dbReference type="InterPro" id="IPR027417">
    <property type="entry name" value="P-loop_NTPase"/>
</dbReference>
<dbReference type="GO" id="GO:0005524">
    <property type="term" value="F:ATP binding"/>
    <property type="evidence" value="ECO:0007669"/>
    <property type="project" value="UniProtKB-KW"/>
</dbReference>
<dbReference type="AlphaFoldDB" id="A0A939E134"/>
<dbReference type="InterPro" id="IPR003593">
    <property type="entry name" value="AAA+_ATPase"/>
</dbReference>
<name>A0A939E134_9CORY</name>
<comment type="subcellular location">
    <subcellularLocation>
        <location evidence="1">Cell membrane</location>
        <topology evidence="1">Peripheral membrane protein</topology>
    </subcellularLocation>
</comment>
<dbReference type="SUPFAM" id="SSF52540">
    <property type="entry name" value="P-loop containing nucleoside triphosphate hydrolases"/>
    <property type="match status" value="1"/>
</dbReference>
<sequence length="269" mass="28903">MSVTRGQVHGFLGPNGAGKSTTIRVLLGLLHPDRGTVRVLGCDPRQHPEVLARVGYVPGEVALWPKLTGRETLTALARLRGTPVDTARQRELIELFDLDVDRPCRTYSTGNKRKVLLVAALSAGAELLILDEPTAGLDPLMEKVFTDQVRREAANGTTVLLSSHIMNEVESVCDTVTIIKQGSVVEQGSVEQLKHLSSRTISARFDGGVPAAVAELPGCVIRGSTATVTAAGTRAEDIVRLVLDHHGQQVTCTTASLEDIFLSHYEKGE</sequence>
<keyword evidence="6" id="KW-0046">Antibiotic resistance</keyword>
<dbReference type="PANTHER" id="PTHR42711">
    <property type="entry name" value="ABC TRANSPORTER ATP-BINDING PROTEIN"/>
    <property type="match status" value="1"/>
</dbReference>
<dbReference type="SMART" id="SM00382">
    <property type="entry name" value="AAA"/>
    <property type="match status" value="1"/>
</dbReference>
<evidence type="ECO:0000256" key="6">
    <source>
        <dbReference type="ARBA" id="ARBA00023251"/>
    </source>
</evidence>
<evidence type="ECO:0000256" key="5">
    <source>
        <dbReference type="ARBA" id="ARBA00022840"/>
    </source>
</evidence>
<evidence type="ECO:0000313" key="8">
    <source>
        <dbReference type="EMBL" id="MBN9644505.1"/>
    </source>
</evidence>
<dbReference type="Proteomes" id="UP000664332">
    <property type="component" value="Unassembled WGS sequence"/>
</dbReference>
<accession>A0A939E134</accession>
<keyword evidence="4" id="KW-0547">Nucleotide-binding</keyword>
<dbReference type="EMBL" id="JAFLEQ010000014">
    <property type="protein sequence ID" value="MBN9644505.1"/>
    <property type="molecule type" value="Genomic_DNA"/>
</dbReference>
<evidence type="ECO:0000256" key="2">
    <source>
        <dbReference type="ARBA" id="ARBA00005417"/>
    </source>
</evidence>
<evidence type="ECO:0000256" key="4">
    <source>
        <dbReference type="ARBA" id="ARBA00022741"/>
    </source>
</evidence>
<dbReference type="GO" id="GO:0046677">
    <property type="term" value="P:response to antibiotic"/>
    <property type="evidence" value="ECO:0007669"/>
    <property type="project" value="UniProtKB-KW"/>
</dbReference>
<comment type="similarity">
    <text evidence="2">Belongs to the ABC transporter superfamily.</text>
</comment>
<keyword evidence="9" id="KW-1185">Reference proteome</keyword>
<evidence type="ECO:0000313" key="9">
    <source>
        <dbReference type="Proteomes" id="UP000664332"/>
    </source>
</evidence>
<organism evidence="8 9">
    <name type="scientific">Corynebacterium mendelii</name>
    <dbReference type="NCBI Taxonomy" id="2765362"/>
    <lineage>
        <taxon>Bacteria</taxon>
        <taxon>Bacillati</taxon>
        <taxon>Actinomycetota</taxon>
        <taxon>Actinomycetes</taxon>
        <taxon>Mycobacteriales</taxon>
        <taxon>Corynebacteriaceae</taxon>
        <taxon>Corynebacterium</taxon>
    </lineage>
</organism>
<proteinExistence type="inferred from homology"/>
<evidence type="ECO:0000256" key="1">
    <source>
        <dbReference type="ARBA" id="ARBA00004202"/>
    </source>
</evidence>
<protein>
    <submittedName>
        <fullName evidence="8">ABC transporter ATP-binding protein</fullName>
    </submittedName>
</protein>
<keyword evidence="3" id="KW-0813">Transport</keyword>
<dbReference type="PROSITE" id="PS50893">
    <property type="entry name" value="ABC_TRANSPORTER_2"/>
    <property type="match status" value="1"/>
</dbReference>
<dbReference type="GO" id="GO:0005886">
    <property type="term" value="C:plasma membrane"/>
    <property type="evidence" value="ECO:0007669"/>
    <property type="project" value="UniProtKB-SubCell"/>
</dbReference>
<reference evidence="8" key="1">
    <citation type="submission" date="2021-03" db="EMBL/GenBank/DDBJ databases">
        <authorList>
            <person name="Sun Q."/>
        </authorList>
    </citation>
    <scope>NUCLEOTIDE SEQUENCE</scope>
    <source>
        <strain evidence="8">CCM 8862</strain>
    </source>
</reference>
<dbReference type="InterPro" id="IPR050763">
    <property type="entry name" value="ABC_transporter_ATP-binding"/>
</dbReference>
<dbReference type="Gene3D" id="3.40.50.300">
    <property type="entry name" value="P-loop containing nucleotide triphosphate hydrolases"/>
    <property type="match status" value="1"/>
</dbReference>
<gene>
    <name evidence="8" type="ORF">JZY06_07760</name>
</gene>
<comment type="caution">
    <text evidence="8">The sequence shown here is derived from an EMBL/GenBank/DDBJ whole genome shotgun (WGS) entry which is preliminary data.</text>
</comment>
<keyword evidence="5 8" id="KW-0067">ATP-binding</keyword>
<feature type="domain" description="ABC transporter" evidence="7">
    <location>
        <begin position="1"/>
        <end position="206"/>
    </location>
</feature>
<evidence type="ECO:0000259" key="7">
    <source>
        <dbReference type="PROSITE" id="PS50893"/>
    </source>
</evidence>
<dbReference type="InterPro" id="IPR003439">
    <property type="entry name" value="ABC_transporter-like_ATP-bd"/>
</dbReference>
<evidence type="ECO:0000256" key="3">
    <source>
        <dbReference type="ARBA" id="ARBA00022448"/>
    </source>
</evidence>
<dbReference type="PANTHER" id="PTHR42711:SF5">
    <property type="entry name" value="ABC TRANSPORTER ATP-BINDING PROTEIN NATA"/>
    <property type="match status" value="1"/>
</dbReference>
<dbReference type="CDD" id="cd03230">
    <property type="entry name" value="ABC_DR_subfamily_A"/>
    <property type="match status" value="1"/>
</dbReference>
<dbReference type="GO" id="GO:0016887">
    <property type="term" value="F:ATP hydrolysis activity"/>
    <property type="evidence" value="ECO:0007669"/>
    <property type="project" value="InterPro"/>
</dbReference>